<keyword evidence="3" id="KW-1185">Reference proteome</keyword>
<proteinExistence type="predicted"/>
<dbReference type="AlphaFoldDB" id="A0A3M7T016"/>
<protein>
    <submittedName>
        <fullName evidence="2">Uncharacterized protein</fullName>
    </submittedName>
</protein>
<keyword evidence="1" id="KW-0472">Membrane</keyword>
<dbReference type="EMBL" id="REGN01000537">
    <property type="protein sequence ID" value="RNA41168.1"/>
    <property type="molecule type" value="Genomic_DNA"/>
</dbReference>
<dbReference type="Proteomes" id="UP000276133">
    <property type="component" value="Unassembled WGS sequence"/>
</dbReference>
<feature type="transmembrane region" description="Helical" evidence="1">
    <location>
        <begin position="39"/>
        <end position="62"/>
    </location>
</feature>
<accession>A0A3M7T016</accession>
<organism evidence="2 3">
    <name type="scientific">Brachionus plicatilis</name>
    <name type="common">Marine rotifer</name>
    <name type="synonym">Brachionus muelleri</name>
    <dbReference type="NCBI Taxonomy" id="10195"/>
    <lineage>
        <taxon>Eukaryota</taxon>
        <taxon>Metazoa</taxon>
        <taxon>Spiralia</taxon>
        <taxon>Gnathifera</taxon>
        <taxon>Rotifera</taxon>
        <taxon>Eurotatoria</taxon>
        <taxon>Monogononta</taxon>
        <taxon>Pseudotrocha</taxon>
        <taxon>Ploima</taxon>
        <taxon>Brachionidae</taxon>
        <taxon>Brachionus</taxon>
    </lineage>
</organism>
<evidence type="ECO:0000313" key="3">
    <source>
        <dbReference type="Proteomes" id="UP000276133"/>
    </source>
</evidence>
<comment type="caution">
    <text evidence="2">The sequence shown here is derived from an EMBL/GenBank/DDBJ whole genome shotgun (WGS) entry which is preliminary data.</text>
</comment>
<evidence type="ECO:0000313" key="2">
    <source>
        <dbReference type="EMBL" id="RNA41168.1"/>
    </source>
</evidence>
<name>A0A3M7T016_BRAPC</name>
<reference evidence="2 3" key="1">
    <citation type="journal article" date="2018" name="Sci. Rep.">
        <title>Genomic signatures of local adaptation to the degree of environmental predictability in rotifers.</title>
        <authorList>
            <person name="Franch-Gras L."/>
            <person name="Hahn C."/>
            <person name="Garcia-Roger E.M."/>
            <person name="Carmona M.J."/>
            <person name="Serra M."/>
            <person name="Gomez A."/>
        </authorList>
    </citation>
    <scope>NUCLEOTIDE SEQUENCE [LARGE SCALE GENOMIC DNA]</scope>
    <source>
        <strain evidence="2">HYR1</strain>
    </source>
</reference>
<gene>
    <name evidence="2" type="ORF">BpHYR1_002770</name>
</gene>
<evidence type="ECO:0000256" key="1">
    <source>
        <dbReference type="SAM" id="Phobius"/>
    </source>
</evidence>
<keyword evidence="1" id="KW-1133">Transmembrane helix</keyword>
<sequence>MNKKKNTLKKNKLTNTYFLTLFDDCSLSLSDFKGLYKSAYLFIVFCICSPLLLNLFHVFDIVKSIIKLIFLRSAKDKL</sequence>
<keyword evidence="1" id="KW-0812">Transmembrane</keyword>